<dbReference type="GO" id="GO:0005634">
    <property type="term" value="C:nucleus"/>
    <property type="evidence" value="ECO:0007669"/>
    <property type="project" value="UniProtKB-UniRule"/>
</dbReference>
<dbReference type="eggNOG" id="KOG0527">
    <property type="taxonomic scope" value="Eukaryota"/>
</dbReference>
<feature type="domain" description="HMG box" evidence="4">
    <location>
        <begin position="163"/>
        <end position="231"/>
    </location>
</feature>
<dbReference type="EMBL" id="KE145360">
    <property type="protein sequence ID" value="EPE31916.1"/>
    <property type="molecule type" value="Genomic_DNA"/>
</dbReference>
<accession>S3DIQ9</accession>
<evidence type="ECO:0000256" key="2">
    <source>
        <dbReference type="ARBA" id="ARBA00023163"/>
    </source>
</evidence>
<dbReference type="InterPro" id="IPR050140">
    <property type="entry name" value="SRY-related_HMG-box_TF-like"/>
</dbReference>
<evidence type="ECO:0000313" key="5">
    <source>
        <dbReference type="EMBL" id="EPE31916.1"/>
    </source>
</evidence>
<dbReference type="HOGENOM" id="CLU_071096_0_0_1"/>
<dbReference type="PANTHER" id="PTHR10270">
    <property type="entry name" value="SOX TRANSCRIPTION FACTOR"/>
    <property type="match status" value="1"/>
</dbReference>
<dbReference type="SUPFAM" id="SSF47095">
    <property type="entry name" value="HMG-box"/>
    <property type="match status" value="1"/>
</dbReference>
<dbReference type="STRING" id="1116229.S3DIQ9"/>
<keyword evidence="6" id="KW-1185">Reference proteome</keyword>
<dbReference type="AlphaFoldDB" id="S3DIQ9"/>
<feature type="DNA-binding region" description="HMG box" evidence="3">
    <location>
        <begin position="163"/>
        <end position="231"/>
    </location>
</feature>
<reference evidence="5 6" key="1">
    <citation type="journal article" date="2013" name="BMC Genomics">
        <title>Genomics-driven discovery of the pneumocandin biosynthetic gene cluster in the fungus Glarea lozoyensis.</title>
        <authorList>
            <person name="Chen L."/>
            <person name="Yue Q."/>
            <person name="Zhang X."/>
            <person name="Xiang M."/>
            <person name="Wang C."/>
            <person name="Li S."/>
            <person name="Che Y."/>
            <person name="Ortiz-Lopez F.J."/>
            <person name="Bills G.F."/>
            <person name="Liu X."/>
            <person name="An Z."/>
        </authorList>
    </citation>
    <scope>NUCLEOTIDE SEQUENCE [LARGE SCALE GENOMIC DNA]</scope>
    <source>
        <strain evidence="6">ATCC 20868 / MF5171</strain>
    </source>
</reference>
<dbReference type="KEGG" id="glz:GLAREA_11998"/>
<dbReference type="SMART" id="SM00398">
    <property type="entry name" value="HMG"/>
    <property type="match status" value="1"/>
</dbReference>
<dbReference type="RefSeq" id="XP_008080971.1">
    <property type="nucleotide sequence ID" value="XM_008082780.1"/>
</dbReference>
<evidence type="ECO:0000259" key="4">
    <source>
        <dbReference type="PROSITE" id="PS50118"/>
    </source>
</evidence>
<dbReference type="OrthoDB" id="6247875at2759"/>
<keyword evidence="3" id="KW-0539">Nucleus</keyword>
<dbReference type="GO" id="GO:0001228">
    <property type="term" value="F:DNA-binding transcription activator activity, RNA polymerase II-specific"/>
    <property type="evidence" value="ECO:0007669"/>
    <property type="project" value="TreeGrafter"/>
</dbReference>
<organism evidence="5 6">
    <name type="scientific">Glarea lozoyensis (strain ATCC 20868 / MF5171)</name>
    <dbReference type="NCBI Taxonomy" id="1116229"/>
    <lineage>
        <taxon>Eukaryota</taxon>
        <taxon>Fungi</taxon>
        <taxon>Dikarya</taxon>
        <taxon>Ascomycota</taxon>
        <taxon>Pezizomycotina</taxon>
        <taxon>Leotiomycetes</taxon>
        <taxon>Helotiales</taxon>
        <taxon>Helotiaceae</taxon>
        <taxon>Glarea</taxon>
    </lineage>
</organism>
<dbReference type="InterPro" id="IPR009071">
    <property type="entry name" value="HMG_box_dom"/>
</dbReference>
<dbReference type="PROSITE" id="PS50118">
    <property type="entry name" value="HMG_BOX_2"/>
    <property type="match status" value="1"/>
</dbReference>
<dbReference type="Proteomes" id="UP000016922">
    <property type="component" value="Unassembled WGS sequence"/>
</dbReference>
<dbReference type="GeneID" id="19471039"/>
<dbReference type="GO" id="GO:0000122">
    <property type="term" value="P:negative regulation of transcription by RNA polymerase II"/>
    <property type="evidence" value="ECO:0007669"/>
    <property type="project" value="TreeGrafter"/>
</dbReference>
<dbReference type="Gene3D" id="1.10.30.10">
    <property type="entry name" value="High mobility group box domain"/>
    <property type="match status" value="1"/>
</dbReference>
<gene>
    <name evidence="5" type="ORF">GLAREA_11998</name>
</gene>
<proteinExistence type="predicted"/>
<name>S3DIQ9_GLAL2</name>
<dbReference type="PANTHER" id="PTHR10270:SF161">
    <property type="entry name" value="SEX-DETERMINING REGION Y PROTEIN"/>
    <property type="match status" value="1"/>
</dbReference>
<sequence>MATSSSNLLFDIESNFSSPSRNSMAEQDIHMAYHLERLGQGKTVYLFSPAQVSSMQDSGKAIEDFADDLMKRLNTHVFVHQNMETFVYRIGQVLDQFDFYETRKLVLVYVADPNKPRQVITTPPPASPIMGAALQSAPNPTISMGSSLPSVVNTTLAPQVKKIPKPANSWILYRKSKHHLVVAQNPGMHTSEISTIIGKMWKIEDPSVKAFWQAAADNEKKAHALRNPGYRITPRKSSAIKRRKTKKTSTVQVSGHLSPTVYSDTARPQEQVYPQLQFSQSLPFLEDSSNIVPLNTTSEEINSLFADLDKDFNFQLQGIDGQFDDLFLDFNDNYGAN</sequence>
<evidence type="ECO:0000256" key="3">
    <source>
        <dbReference type="PROSITE-ProRule" id="PRU00267"/>
    </source>
</evidence>
<dbReference type="GO" id="GO:0000978">
    <property type="term" value="F:RNA polymerase II cis-regulatory region sequence-specific DNA binding"/>
    <property type="evidence" value="ECO:0007669"/>
    <property type="project" value="TreeGrafter"/>
</dbReference>
<keyword evidence="1 3" id="KW-0238">DNA-binding</keyword>
<dbReference type="CDD" id="cd01389">
    <property type="entry name" value="HMG-box_ROX1-like"/>
    <property type="match status" value="1"/>
</dbReference>
<evidence type="ECO:0000313" key="6">
    <source>
        <dbReference type="Proteomes" id="UP000016922"/>
    </source>
</evidence>
<keyword evidence="2" id="KW-0804">Transcription</keyword>
<evidence type="ECO:0000256" key="1">
    <source>
        <dbReference type="ARBA" id="ARBA00023125"/>
    </source>
</evidence>
<dbReference type="GO" id="GO:0030154">
    <property type="term" value="P:cell differentiation"/>
    <property type="evidence" value="ECO:0007669"/>
    <property type="project" value="TreeGrafter"/>
</dbReference>
<dbReference type="InterPro" id="IPR036910">
    <property type="entry name" value="HMG_box_dom_sf"/>
</dbReference>
<protein>
    <submittedName>
        <fullName evidence="5">HMG-box</fullName>
    </submittedName>
</protein>
<dbReference type="Pfam" id="PF00505">
    <property type="entry name" value="HMG_box"/>
    <property type="match status" value="1"/>
</dbReference>